<evidence type="ECO:0000256" key="1">
    <source>
        <dbReference type="ARBA" id="ARBA00004613"/>
    </source>
</evidence>
<evidence type="ECO:0000256" key="6">
    <source>
        <dbReference type="RuleBase" id="RU367044"/>
    </source>
</evidence>
<dbReference type="Pfam" id="PF05938">
    <property type="entry name" value="Self-incomp_S1"/>
    <property type="match status" value="1"/>
</dbReference>
<feature type="transmembrane region" description="Helical" evidence="7">
    <location>
        <begin position="20"/>
        <end position="41"/>
    </location>
</feature>
<comment type="subcellular location">
    <subcellularLocation>
        <location evidence="1 6">Secreted</location>
    </subcellularLocation>
</comment>
<dbReference type="GO" id="GO:0060320">
    <property type="term" value="P:rejection of self pollen"/>
    <property type="evidence" value="ECO:0007669"/>
    <property type="project" value="UniProtKB-KW"/>
</dbReference>
<evidence type="ECO:0000256" key="2">
    <source>
        <dbReference type="ARBA" id="ARBA00005581"/>
    </source>
</evidence>
<dbReference type="PANTHER" id="PTHR31232">
    <property type="match status" value="1"/>
</dbReference>
<gene>
    <name evidence="8" type="ORF">IFM89_031655</name>
</gene>
<keyword evidence="9" id="KW-1185">Reference proteome</keyword>
<dbReference type="OrthoDB" id="1024190at2759"/>
<keyword evidence="7" id="KW-0812">Transmembrane</keyword>
<dbReference type="AlphaFoldDB" id="A0A835J360"/>
<comment type="caution">
    <text evidence="8">The sequence shown here is derived from an EMBL/GenBank/DDBJ whole genome shotgun (WGS) entry which is preliminary data.</text>
</comment>
<protein>
    <recommendedName>
        <fullName evidence="6">S-protein homolog</fullName>
    </recommendedName>
</protein>
<keyword evidence="7" id="KW-1133">Transmembrane helix</keyword>
<keyword evidence="4 6" id="KW-0964">Secreted</keyword>
<keyword evidence="3 6" id="KW-0713">Self-incompatibility</keyword>
<evidence type="ECO:0000313" key="9">
    <source>
        <dbReference type="Proteomes" id="UP000631114"/>
    </source>
</evidence>
<dbReference type="Proteomes" id="UP000631114">
    <property type="component" value="Unassembled WGS sequence"/>
</dbReference>
<proteinExistence type="inferred from homology"/>
<evidence type="ECO:0000256" key="4">
    <source>
        <dbReference type="ARBA" id="ARBA00022525"/>
    </source>
</evidence>
<dbReference type="GO" id="GO:0005576">
    <property type="term" value="C:extracellular region"/>
    <property type="evidence" value="ECO:0007669"/>
    <property type="project" value="UniProtKB-SubCell"/>
</dbReference>
<dbReference type="InterPro" id="IPR010264">
    <property type="entry name" value="Self-incomp_S1"/>
</dbReference>
<name>A0A835J360_9MAGN</name>
<keyword evidence="5" id="KW-0732">Signal</keyword>
<reference evidence="8 9" key="1">
    <citation type="submission" date="2020-10" db="EMBL/GenBank/DDBJ databases">
        <title>The Coptis chinensis genome and diversification of protoberbering-type alkaloids.</title>
        <authorList>
            <person name="Wang B."/>
            <person name="Shu S."/>
            <person name="Song C."/>
            <person name="Liu Y."/>
        </authorList>
    </citation>
    <scope>NUCLEOTIDE SEQUENCE [LARGE SCALE GENOMIC DNA]</scope>
    <source>
        <strain evidence="8">HL-2020</strain>
        <tissue evidence="8">Leaf</tissue>
    </source>
</reference>
<keyword evidence="7" id="KW-0472">Membrane</keyword>
<evidence type="ECO:0000256" key="3">
    <source>
        <dbReference type="ARBA" id="ARBA00022471"/>
    </source>
</evidence>
<comment type="similarity">
    <text evidence="2 6">Belongs to the plant self-incompatibility (S1) protein family.</text>
</comment>
<organism evidence="8 9">
    <name type="scientific">Coptis chinensis</name>
    <dbReference type="NCBI Taxonomy" id="261450"/>
    <lineage>
        <taxon>Eukaryota</taxon>
        <taxon>Viridiplantae</taxon>
        <taxon>Streptophyta</taxon>
        <taxon>Embryophyta</taxon>
        <taxon>Tracheophyta</taxon>
        <taxon>Spermatophyta</taxon>
        <taxon>Magnoliopsida</taxon>
        <taxon>Ranunculales</taxon>
        <taxon>Ranunculaceae</taxon>
        <taxon>Coptidoideae</taxon>
        <taxon>Coptis</taxon>
    </lineage>
</organism>
<evidence type="ECO:0000313" key="8">
    <source>
        <dbReference type="EMBL" id="KAF9626263.1"/>
    </source>
</evidence>
<evidence type="ECO:0000256" key="7">
    <source>
        <dbReference type="SAM" id="Phobius"/>
    </source>
</evidence>
<dbReference type="EMBL" id="JADFTS010000001">
    <property type="protein sequence ID" value="KAF9626263.1"/>
    <property type="molecule type" value="Genomic_DNA"/>
</dbReference>
<accession>A0A835J360</accession>
<evidence type="ECO:0000256" key="5">
    <source>
        <dbReference type="ARBA" id="ARBA00022729"/>
    </source>
</evidence>
<dbReference type="PANTHER" id="PTHR31232:SF18">
    <property type="entry name" value="S-PROTEIN HOMOLOG"/>
    <property type="match status" value="1"/>
</dbReference>
<sequence>MAKASGVMQYNNMEPCFNNLKFLIIMLVAFWGCSIVSGLPFKKTHVYLKNEIGSGVLLNYHCQSKDDDLGNRTLAYEQAWGWGFHTAFLANTRFWCSMDWWDDKNKVQIRGSLDIYNEKRDISYCASYGTVCRRVATDVGVFGGINLQYIWPR</sequence>